<dbReference type="EMBL" id="AACS02000002">
    <property type="protein sequence ID" value="EAU88223.1"/>
    <property type="molecule type" value="Genomic_DNA"/>
</dbReference>
<gene>
    <name evidence="2" type="ORF">CC1G_03895</name>
</gene>
<evidence type="ECO:0000313" key="3">
    <source>
        <dbReference type="Proteomes" id="UP000001861"/>
    </source>
</evidence>
<dbReference type="GeneID" id="6010176"/>
<keyword evidence="3" id="KW-1185">Reference proteome</keyword>
<feature type="compositionally biased region" description="Low complexity" evidence="1">
    <location>
        <begin position="138"/>
        <end position="153"/>
    </location>
</feature>
<feature type="compositionally biased region" description="Polar residues" evidence="1">
    <location>
        <begin position="187"/>
        <end position="203"/>
    </location>
</feature>
<sequence length="252" mass="26936">MDVDIHPSPSSVFRSFRQVSMTSAKRPRSPDAETAYPIDRPTKRLFVTTSGYSSGATDPTDRSPGGSSYGAPSAGTSRYPSEDWVKQAGGLSIDSPMFRQSVSANSSYEHLGASGDVDMAMDTEDSAVQSHANPLPVSTSTSSLSHSGASGLSHRSDIPSTPHKELPHALSKPHPQINVVPATPSLHHTQSSGMAQRSFSGSPEMTPMALSPAQTFNQLLSPSTPRRKVTMGPRADCEKCRMGVKGHWMHFD</sequence>
<reference evidence="2 3" key="1">
    <citation type="journal article" date="2010" name="Proc. Natl. Acad. Sci. U.S.A.">
        <title>Insights into evolution of multicellular fungi from the assembled chromosomes of the mushroom Coprinopsis cinerea (Coprinus cinereus).</title>
        <authorList>
            <person name="Stajich J.E."/>
            <person name="Wilke S.K."/>
            <person name="Ahren D."/>
            <person name="Au C.H."/>
            <person name="Birren B.W."/>
            <person name="Borodovsky M."/>
            <person name="Burns C."/>
            <person name="Canback B."/>
            <person name="Casselton L.A."/>
            <person name="Cheng C.K."/>
            <person name="Deng J."/>
            <person name="Dietrich F.S."/>
            <person name="Fargo D.C."/>
            <person name="Farman M.L."/>
            <person name="Gathman A.C."/>
            <person name="Goldberg J."/>
            <person name="Guigo R."/>
            <person name="Hoegger P.J."/>
            <person name="Hooker J.B."/>
            <person name="Huggins A."/>
            <person name="James T.Y."/>
            <person name="Kamada T."/>
            <person name="Kilaru S."/>
            <person name="Kodira C."/>
            <person name="Kues U."/>
            <person name="Kupfer D."/>
            <person name="Kwan H.S."/>
            <person name="Lomsadze A."/>
            <person name="Li W."/>
            <person name="Lilly W.W."/>
            <person name="Ma L.J."/>
            <person name="Mackey A.J."/>
            <person name="Manning G."/>
            <person name="Martin F."/>
            <person name="Muraguchi H."/>
            <person name="Natvig D.O."/>
            <person name="Palmerini H."/>
            <person name="Ramesh M.A."/>
            <person name="Rehmeyer C.J."/>
            <person name="Roe B.A."/>
            <person name="Shenoy N."/>
            <person name="Stanke M."/>
            <person name="Ter-Hovhannisyan V."/>
            <person name="Tunlid A."/>
            <person name="Velagapudi R."/>
            <person name="Vision T.J."/>
            <person name="Zeng Q."/>
            <person name="Zolan M.E."/>
            <person name="Pukkila P.J."/>
        </authorList>
    </citation>
    <scope>NUCLEOTIDE SEQUENCE [LARGE SCALE GENOMIC DNA]</scope>
    <source>
        <strain evidence="3">Okayama-7 / 130 / ATCC MYA-4618 / FGSC 9003</strain>
    </source>
</reference>
<dbReference type="InParanoid" id="A8NH46"/>
<feature type="region of interest" description="Disordered" evidence="1">
    <location>
        <begin position="1"/>
        <end position="81"/>
    </location>
</feature>
<protein>
    <submittedName>
        <fullName evidence="2">Uncharacterized protein</fullName>
    </submittedName>
</protein>
<dbReference type="KEGG" id="cci:CC1G_03895"/>
<evidence type="ECO:0000313" key="2">
    <source>
        <dbReference type="EMBL" id="EAU88223.1"/>
    </source>
</evidence>
<comment type="caution">
    <text evidence="2">The sequence shown here is derived from an EMBL/GenBank/DDBJ whole genome shotgun (WGS) entry which is preliminary data.</text>
</comment>
<accession>A8NH46</accession>
<name>A8NH46_COPC7</name>
<evidence type="ECO:0000256" key="1">
    <source>
        <dbReference type="SAM" id="MobiDB-lite"/>
    </source>
</evidence>
<feature type="region of interest" description="Disordered" evidence="1">
    <location>
        <begin position="187"/>
        <end position="206"/>
    </location>
</feature>
<dbReference type="RefSeq" id="XP_001833678.1">
    <property type="nucleotide sequence ID" value="XM_001833626.1"/>
</dbReference>
<organism evidence="2 3">
    <name type="scientific">Coprinopsis cinerea (strain Okayama-7 / 130 / ATCC MYA-4618 / FGSC 9003)</name>
    <name type="common">Inky cap fungus</name>
    <name type="synonym">Hormographiella aspergillata</name>
    <dbReference type="NCBI Taxonomy" id="240176"/>
    <lineage>
        <taxon>Eukaryota</taxon>
        <taxon>Fungi</taxon>
        <taxon>Dikarya</taxon>
        <taxon>Basidiomycota</taxon>
        <taxon>Agaricomycotina</taxon>
        <taxon>Agaricomycetes</taxon>
        <taxon>Agaricomycetidae</taxon>
        <taxon>Agaricales</taxon>
        <taxon>Agaricineae</taxon>
        <taxon>Psathyrellaceae</taxon>
        <taxon>Coprinopsis</taxon>
    </lineage>
</organism>
<dbReference type="eggNOG" id="ENOG502SH2E">
    <property type="taxonomic scope" value="Eukaryota"/>
</dbReference>
<dbReference type="AlphaFoldDB" id="A8NH46"/>
<dbReference type="OMA" id="KGHYMHF"/>
<dbReference type="STRING" id="240176.A8NH46"/>
<dbReference type="VEuPathDB" id="FungiDB:CC1G_03895"/>
<feature type="compositionally biased region" description="Polar residues" evidence="1">
    <location>
        <begin position="47"/>
        <end position="57"/>
    </location>
</feature>
<feature type="compositionally biased region" description="Low complexity" evidence="1">
    <location>
        <begin position="63"/>
        <end position="75"/>
    </location>
</feature>
<feature type="compositionally biased region" description="Basic and acidic residues" evidence="1">
    <location>
        <begin position="154"/>
        <end position="167"/>
    </location>
</feature>
<dbReference type="OrthoDB" id="3200438at2759"/>
<proteinExistence type="predicted"/>
<feature type="region of interest" description="Disordered" evidence="1">
    <location>
        <begin position="125"/>
        <end position="171"/>
    </location>
</feature>
<feature type="compositionally biased region" description="Polar residues" evidence="1">
    <location>
        <begin position="8"/>
        <end position="23"/>
    </location>
</feature>
<dbReference type="Proteomes" id="UP000001861">
    <property type="component" value="Unassembled WGS sequence"/>
</dbReference>